<dbReference type="EMBL" id="UINC01226233">
    <property type="protein sequence ID" value="SVE56635.1"/>
    <property type="molecule type" value="Genomic_DNA"/>
</dbReference>
<protein>
    <submittedName>
        <fullName evidence="1">Uncharacterized protein</fullName>
    </submittedName>
</protein>
<gene>
    <name evidence="1" type="ORF">METZ01_LOCUS509489</name>
</gene>
<dbReference type="AlphaFoldDB" id="A0A383EK40"/>
<reference evidence="1" key="1">
    <citation type="submission" date="2018-05" db="EMBL/GenBank/DDBJ databases">
        <authorList>
            <person name="Lanie J.A."/>
            <person name="Ng W.-L."/>
            <person name="Kazmierczak K.M."/>
            <person name="Andrzejewski T.M."/>
            <person name="Davidsen T.M."/>
            <person name="Wayne K.J."/>
            <person name="Tettelin H."/>
            <person name="Glass J.I."/>
            <person name="Rusch D."/>
            <person name="Podicherti R."/>
            <person name="Tsui H.-C.T."/>
            <person name="Winkler M.E."/>
        </authorList>
    </citation>
    <scope>NUCLEOTIDE SEQUENCE</scope>
</reference>
<feature type="non-terminal residue" evidence="1">
    <location>
        <position position="83"/>
    </location>
</feature>
<accession>A0A383EK40</accession>
<sequence length="83" mass="9694">MLIRLAIIFLLVFAQVGFFANVEAKGDEDYHRDILRALKKINARLIYLENDKLKSIQSVQENLHRRIEEIRDSLQQIQATGEI</sequence>
<evidence type="ECO:0000313" key="1">
    <source>
        <dbReference type="EMBL" id="SVE56635.1"/>
    </source>
</evidence>
<proteinExistence type="predicted"/>
<name>A0A383EK40_9ZZZZ</name>
<organism evidence="1">
    <name type="scientific">marine metagenome</name>
    <dbReference type="NCBI Taxonomy" id="408172"/>
    <lineage>
        <taxon>unclassified sequences</taxon>
        <taxon>metagenomes</taxon>
        <taxon>ecological metagenomes</taxon>
    </lineage>
</organism>